<evidence type="ECO:0008006" key="3">
    <source>
        <dbReference type="Google" id="ProtNLM"/>
    </source>
</evidence>
<dbReference type="EMBL" id="QDKP01000006">
    <property type="protein sequence ID" value="PVM89092.1"/>
    <property type="molecule type" value="Genomic_DNA"/>
</dbReference>
<evidence type="ECO:0000313" key="2">
    <source>
        <dbReference type="Proteomes" id="UP000244913"/>
    </source>
</evidence>
<dbReference type="NCBIfam" id="TIGR02292">
    <property type="entry name" value="ygfB_yecA"/>
    <property type="match status" value="1"/>
</dbReference>
<dbReference type="Gene3D" id="1.20.120.740">
    <property type="entry name" value="YgfB uncharacterised protein family UPF0149, PF03695"/>
    <property type="match status" value="1"/>
</dbReference>
<dbReference type="SUPFAM" id="SSF101327">
    <property type="entry name" value="YgfB-like"/>
    <property type="match status" value="1"/>
</dbReference>
<proteinExistence type="predicted"/>
<dbReference type="RefSeq" id="WP_116563895.1">
    <property type="nucleotide sequence ID" value="NZ_QDKP01000006.1"/>
</dbReference>
<name>A0A2T9JZD4_9CAUL</name>
<comment type="caution">
    <text evidence="1">The sequence shown here is derived from an EMBL/GenBank/DDBJ whole genome shotgun (WGS) entry which is preliminary data.</text>
</comment>
<keyword evidence="2" id="KW-1185">Reference proteome</keyword>
<dbReference type="Pfam" id="PF03695">
    <property type="entry name" value="UPF0149"/>
    <property type="match status" value="1"/>
</dbReference>
<dbReference type="Proteomes" id="UP000244913">
    <property type="component" value="Unassembled WGS sequence"/>
</dbReference>
<gene>
    <name evidence="1" type="ORF">DDF65_00990</name>
</gene>
<accession>A0A2T9JZD4</accession>
<organism evidence="1 2">
    <name type="scientific">Caulobacter radicis</name>
    <dbReference type="NCBI Taxonomy" id="2172650"/>
    <lineage>
        <taxon>Bacteria</taxon>
        <taxon>Pseudomonadati</taxon>
        <taxon>Pseudomonadota</taxon>
        <taxon>Alphaproteobacteria</taxon>
        <taxon>Caulobacterales</taxon>
        <taxon>Caulobacteraceae</taxon>
        <taxon>Caulobacter</taxon>
    </lineage>
</organism>
<dbReference type="InterPro" id="IPR011978">
    <property type="entry name" value="YgfB-like"/>
</dbReference>
<evidence type="ECO:0000313" key="1">
    <source>
        <dbReference type="EMBL" id="PVM89092.1"/>
    </source>
</evidence>
<dbReference type="Gene3D" id="3.10.450.50">
    <property type="match status" value="1"/>
</dbReference>
<dbReference type="InterPro" id="IPR004027">
    <property type="entry name" value="SEC_C_motif"/>
</dbReference>
<dbReference type="Pfam" id="PF02810">
    <property type="entry name" value="SEC-C"/>
    <property type="match status" value="1"/>
</dbReference>
<dbReference type="SUPFAM" id="SSF103642">
    <property type="entry name" value="Sec-C motif"/>
    <property type="match status" value="1"/>
</dbReference>
<reference evidence="1 2" key="1">
    <citation type="submission" date="2018-04" db="EMBL/GenBank/DDBJ databases">
        <title>The genome sequence of Caulobacter sp. 736.</title>
        <authorList>
            <person name="Gao J."/>
            <person name="Sun J."/>
        </authorList>
    </citation>
    <scope>NUCLEOTIDE SEQUENCE [LARGE SCALE GENOMIC DNA]</scope>
    <source>
        <strain evidence="1 2">736</strain>
    </source>
</reference>
<sequence>MPPEAADLTPELEILDAFLSSEEVPEQALLLSELDGFLTGLAAGPELVMPAEWLPHVWGGREPNFRDELEAQKVLGAIMHRYNDIERRLQSRALEPILLETEAGEVLASDWANGFLLAVSLRYAAWDKLTSSETDGHLLTPLLALSADEDGQPLADLPADLQEELVANAGEFLPQTVLEIHAFWRRAGSGRPGAKTGRNEACPCGSGRKYKKCCGAC</sequence>
<dbReference type="AlphaFoldDB" id="A0A2T9JZD4"/>
<dbReference type="InterPro" id="IPR036255">
    <property type="entry name" value="YgfB-like_sf"/>
</dbReference>
<protein>
    <recommendedName>
        <fullName evidence="3">YecA family protein</fullName>
    </recommendedName>
</protein>